<gene>
    <name evidence="3" type="ORF">KRQ00_003899</name>
</gene>
<dbReference type="Pfam" id="PF04466">
    <property type="entry name" value="Terminase_3"/>
    <property type="match status" value="1"/>
</dbReference>
<comment type="caution">
    <text evidence="3">The sequence shown here is derived from an EMBL/GenBank/DDBJ whole genome shotgun (WGS) entry which is preliminary data.</text>
</comment>
<protein>
    <submittedName>
        <fullName evidence="3">PBSX family phage terminase large subunit</fullName>
    </submittedName>
</protein>
<dbReference type="RefSeq" id="WP_165475864.1">
    <property type="nucleotide sequence ID" value="NZ_AP025558.1"/>
</dbReference>
<dbReference type="InterPro" id="IPR035413">
    <property type="entry name" value="Terminase_L_C"/>
</dbReference>
<dbReference type="AlphaFoldDB" id="A0A9P4DBA3"/>
<feature type="domain" description="Phage terminase large subunit C-terminal" evidence="2">
    <location>
        <begin position="266"/>
        <end position="405"/>
    </location>
</feature>
<organism evidence="3 4">
    <name type="scientific">Clostridioides difficile</name>
    <name type="common">Peptoclostridium difficile</name>
    <dbReference type="NCBI Taxonomy" id="1496"/>
    <lineage>
        <taxon>Bacteria</taxon>
        <taxon>Bacillati</taxon>
        <taxon>Bacillota</taxon>
        <taxon>Clostridia</taxon>
        <taxon>Peptostreptococcales</taxon>
        <taxon>Peptostreptococcaceae</taxon>
        <taxon>Clostridioides</taxon>
    </lineage>
</organism>
<dbReference type="Gene3D" id="3.30.420.280">
    <property type="match status" value="1"/>
</dbReference>
<sequence length="417" mass="48636">MVIEMIVRVNFNPDFKEANFTKKRYRAMKGSAGSGKSVNVAQDYILKLGDKKYQGANLLVVRKSEATHKYSTYAELTGAINRIYGKQADKYWKTTLNPLEIKSKVTGNSIIFRGVNDAKQREKLKSINFSKGKLTWVWCEEATELMESDIDILDDRLRGILTNPNLYYQMTFTFNPVSATHWIKRKYFDYKNDDIFTHHSTYLQNRFIDEAYYRRMQMRKEQDPEGYKVYGLGEWGETGGAILKNYVIHEFPTECEYFDNMRLSQDFGFNHANVVLRIGFKDGELYICNEIYVHEMDTSEIIKIANSKCLEKNLFMYCDSAEPDRIKMWKSAGYRAKGVKKGPGSVKAQIDYLKQLKIHVHPSCTNTIKEIHQWKWKQDERTGLYLDEPVEFMDDAMAALRYSIDNKLKNNGISFLK</sequence>
<dbReference type="InterPro" id="IPR052380">
    <property type="entry name" value="Viral_DNA_packaging_terminase"/>
</dbReference>
<evidence type="ECO:0000259" key="1">
    <source>
        <dbReference type="Pfam" id="PF04466"/>
    </source>
</evidence>
<dbReference type="PANTHER" id="PTHR39184">
    <property type="match status" value="1"/>
</dbReference>
<accession>A0A9P4DBA3</accession>
<dbReference type="EMBL" id="DAEQIJ010000035">
    <property type="protein sequence ID" value="HBH2622077.1"/>
    <property type="molecule type" value="Genomic_DNA"/>
</dbReference>
<evidence type="ECO:0000313" key="3">
    <source>
        <dbReference type="EMBL" id="HBH2622077.1"/>
    </source>
</evidence>
<dbReference type="Proteomes" id="UP000879542">
    <property type="component" value="Unassembled WGS sequence"/>
</dbReference>
<dbReference type="NCBIfam" id="TIGR01547">
    <property type="entry name" value="phage_term_2"/>
    <property type="match status" value="1"/>
</dbReference>
<dbReference type="Gene3D" id="3.40.50.300">
    <property type="entry name" value="P-loop containing nucleotide triphosphate hydrolases"/>
    <property type="match status" value="1"/>
</dbReference>
<name>A0A9P4DBA3_CLODI</name>
<evidence type="ECO:0000259" key="2">
    <source>
        <dbReference type="Pfam" id="PF17288"/>
    </source>
</evidence>
<dbReference type="InterPro" id="IPR006437">
    <property type="entry name" value="Phage_terminase_lsu"/>
</dbReference>
<dbReference type="PANTHER" id="PTHR39184:SF1">
    <property type="entry name" value="PBSX PHAGE TERMINASE LARGE SUBUNIT"/>
    <property type="match status" value="1"/>
</dbReference>
<proteinExistence type="predicted"/>
<dbReference type="InterPro" id="IPR027417">
    <property type="entry name" value="P-loop_NTPase"/>
</dbReference>
<reference evidence="3" key="2">
    <citation type="submission" date="2021-06" db="EMBL/GenBank/DDBJ databases">
        <authorList>
            <consortium name="NCBI Pathogen Detection Project"/>
        </authorList>
    </citation>
    <scope>NUCLEOTIDE SEQUENCE</scope>
    <source>
        <strain evidence="3">Clostridioides</strain>
    </source>
</reference>
<dbReference type="Pfam" id="PF17288">
    <property type="entry name" value="Terminase_3C"/>
    <property type="match status" value="1"/>
</dbReference>
<dbReference type="InterPro" id="IPR035412">
    <property type="entry name" value="Terminase_L_N"/>
</dbReference>
<feature type="domain" description="Phage terminase large subunit N-terminal" evidence="1">
    <location>
        <begin position="23"/>
        <end position="234"/>
    </location>
</feature>
<reference evidence="3" key="1">
    <citation type="journal article" date="2018" name="Genome Biol.">
        <title>SKESA: strategic k-mer extension for scrupulous assemblies.</title>
        <authorList>
            <person name="Souvorov A."/>
            <person name="Agarwala R."/>
            <person name="Lipman D.J."/>
        </authorList>
    </citation>
    <scope>NUCLEOTIDE SEQUENCE</scope>
    <source>
        <strain evidence="3">Clostridioides</strain>
    </source>
</reference>
<evidence type="ECO:0000313" key="4">
    <source>
        <dbReference type="Proteomes" id="UP000879542"/>
    </source>
</evidence>